<evidence type="ECO:0000256" key="4">
    <source>
        <dbReference type="ARBA" id="ARBA00022833"/>
    </source>
</evidence>
<dbReference type="InterPro" id="IPR053138">
    <property type="entry name" value="N-alpha-Ac-DABA_deacetylase"/>
</dbReference>
<dbReference type="GO" id="GO:0046872">
    <property type="term" value="F:metal ion binding"/>
    <property type="evidence" value="ECO:0007669"/>
    <property type="project" value="UniProtKB-KW"/>
</dbReference>
<evidence type="ECO:0000313" key="7">
    <source>
        <dbReference type="EMBL" id="CUM84284.1"/>
    </source>
</evidence>
<dbReference type="Proteomes" id="UP000095598">
    <property type="component" value="Unassembled WGS sequence"/>
</dbReference>
<dbReference type="Proteomes" id="UP000095553">
    <property type="component" value="Unassembled WGS sequence"/>
</dbReference>
<dbReference type="GO" id="GO:0016788">
    <property type="term" value="F:hydrolase activity, acting on ester bonds"/>
    <property type="evidence" value="ECO:0007669"/>
    <property type="project" value="InterPro"/>
</dbReference>
<keyword evidence="4" id="KW-0862">Zinc</keyword>
<dbReference type="PANTHER" id="PTHR37326:SF1">
    <property type="entry name" value="BLL3975 PROTEIN"/>
    <property type="match status" value="1"/>
</dbReference>
<dbReference type="InterPro" id="IPR055438">
    <property type="entry name" value="AstE_AspA_cat"/>
</dbReference>
<feature type="domain" description="Succinylglutamate desuccinylase/Aspartoacylase catalytic" evidence="5">
    <location>
        <begin position="29"/>
        <end position="189"/>
    </location>
</feature>
<organism evidence="7 8">
    <name type="scientific">Anaerostipes hadrus</name>
    <dbReference type="NCBI Taxonomy" id="649756"/>
    <lineage>
        <taxon>Bacteria</taxon>
        <taxon>Bacillati</taxon>
        <taxon>Bacillota</taxon>
        <taxon>Clostridia</taxon>
        <taxon>Lachnospirales</taxon>
        <taxon>Lachnospiraceae</taxon>
        <taxon>Anaerostipes</taxon>
    </lineage>
</organism>
<evidence type="ECO:0000313" key="8">
    <source>
        <dbReference type="Proteomes" id="UP000095553"/>
    </source>
</evidence>
<proteinExistence type="predicted"/>
<name>A0A173S1J8_ANAHA</name>
<comment type="cofactor">
    <cofactor evidence="1">
        <name>Zn(2+)</name>
        <dbReference type="ChEBI" id="CHEBI:29105"/>
    </cofactor>
</comment>
<evidence type="ECO:0000313" key="6">
    <source>
        <dbReference type="EMBL" id="CUM78996.1"/>
    </source>
</evidence>
<dbReference type="AlphaFoldDB" id="A0A173S1J8"/>
<evidence type="ECO:0000256" key="3">
    <source>
        <dbReference type="ARBA" id="ARBA00022801"/>
    </source>
</evidence>
<dbReference type="EMBL" id="CYXT01000003">
    <property type="protein sequence ID" value="CUM78996.1"/>
    <property type="molecule type" value="Genomic_DNA"/>
</dbReference>
<dbReference type="CDD" id="cd06253">
    <property type="entry name" value="M14_ASTE_ASPA-like"/>
    <property type="match status" value="1"/>
</dbReference>
<dbReference type="Pfam" id="PF24827">
    <property type="entry name" value="AstE_AspA_cat"/>
    <property type="match status" value="1"/>
</dbReference>
<dbReference type="RefSeq" id="WP_055072467.1">
    <property type="nucleotide sequence ID" value="NZ_CYXT01000003.1"/>
</dbReference>
<dbReference type="PANTHER" id="PTHR37326">
    <property type="entry name" value="BLL3975 PROTEIN"/>
    <property type="match status" value="1"/>
</dbReference>
<keyword evidence="2" id="KW-0479">Metal-binding</keyword>
<dbReference type="Gene3D" id="3.40.630.10">
    <property type="entry name" value="Zn peptidases"/>
    <property type="match status" value="1"/>
</dbReference>
<evidence type="ECO:0000256" key="1">
    <source>
        <dbReference type="ARBA" id="ARBA00001947"/>
    </source>
</evidence>
<sequence>MEKVLLYQMDSLYRDSFKIYGYHFGGNEKTVCIVGAIRGNEIQQLYMCSNLIKTLKLLEERRCLDENLGIMIVPSVNPYSLNTSTRFWATDNTDINRMFPGYDLGETTQRIADGFFQKVKDYTYGIHFTSFYLEGNFTPHVRIMKTGYENVEVAKEFAMPYIMLRNPKPYDTTTLNYEWQVWGTQAFSIYTPGTDQVDVKQARYGIDAVIRFLAYHGLIHMKVNGGYRSRIVEENELVTVRTKTSGILVLKVKCGDHLSVGDEIAEIIDTYEGDVIEVIKSPCEGCLFYHGSNPLIYSNTAIAKIIKDTDFI</sequence>
<evidence type="ECO:0000259" key="5">
    <source>
        <dbReference type="Pfam" id="PF24827"/>
    </source>
</evidence>
<reference evidence="8 9" key="1">
    <citation type="submission" date="2015-09" db="EMBL/GenBank/DDBJ databases">
        <authorList>
            <consortium name="Pathogen Informatics"/>
        </authorList>
    </citation>
    <scope>NUCLEOTIDE SEQUENCE [LARGE SCALE GENOMIC DNA]</scope>
    <source>
        <strain evidence="6 9">2789STDY5608868</strain>
        <strain evidence="7 8">2789STDY5834959</strain>
    </source>
</reference>
<protein>
    <submittedName>
        <fullName evidence="7">Ectoine utilization protein EutE</fullName>
    </submittedName>
</protein>
<dbReference type="EMBL" id="CYXY01000004">
    <property type="protein sequence ID" value="CUM84284.1"/>
    <property type="molecule type" value="Genomic_DNA"/>
</dbReference>
<keyword evidence="3" id="KW-0378">Hydrolase</keyword>
<evidence type="ECO:0000313" key="9">
    <source>
        <dbReference type="Proteomes" id="UP000095598"/>
    </source>
</evidence>
<dbReference type="SUPFAM" id="SSF53187">
    <property type="entry name" value="Zn-dependent exopeptidases"/>
    <property type="match status" value="1"/>
</dbReference>
<accession>A0A173S1J8</accession>
<gene>
    <name evidence="6" type="ORF">ERS852425_00618</name>
    <name evidence="7" type="ORF">ERS852571_00916</name>
</gene>
<evidence type="ECO:0000256" key="2">
    <source>
        <dbReference type="ARBA" id="ARBA00022723"/>
    </source>
</evidence>